<gene>
    <name evidence="1" type="ORF">LRLP16767_LR202_01385</name>
</gene>
<name>A0A0U5JXR9_LIMRT</name>
<protein>
    <submittedName>
        <fullName evidence="1">Uncharacterized protein</fullName>
    </submittedName>
</protein>
<evidence type="ECO:0000313" key="2">
    <source>
        <dbReference type="Proteomes" id="UP000235484"/>
    </source>
</evidence>
<organism evidence="1 2">
    <name type="scientific">Limosilactobacillus reuteri</name>
    <name type="common">Lactobacillus reuteri</name>
    <dbReference type="NCBI Taxonomy" id="1598"/>
    <lineage>
        <taxon>Bacteria</taxon>
        <taxon>Bacillati</taxon>
        <taxon>Bacillota</taxon>
        <taxon>Bacilli</taxon>
        <taxon>Lactobacillales</taxon>
        <taxon>Lactobacillaceae</taxon>
        <taxon>Limosilactobacillus</taxon>
    </lineage>
</organism>
<reference evidence="2" key="1">
    <citation type="submission" date="2015-10" db="EMBL/GenBank/DDBJ databases">
        <authorList>
            <person name="Crossman L.C."/>
        </authorList>
    </citation>
    <scope>NUCLEOTIDE SEQUENCE [LARGE SCALE GENOMIC DNA]</scope>
    <source>
        <strain evidence="2">20-2</strain>
    </source>
</reference>
<dbReference type="AlphaFoldDB" id="A0A0U5JXR9"/>
<accession>A0A0U5JXR9</accession>
<proteinExistence type="predicted"/>
<dbReference type="EMBL" id="LN887621">
    <property type="protein sequence ID" value="CUR41330.1"/>
    <property type="molecule type" value="Genomic_DNA"/>
</dbReference>
<dbReference type="RefSeq" id="WP_180977140.1">
    <property type="nucleotide sequence ID" value="NZ_LN887621.1"/>
</dbReference>
<dbReference type="Proteomes" id="UP000235484">
    <property type="component" value="Unassembled WGS sequence"/>
</dbReference>
<sequence length="59" mass="6463">MQVKHNATNTFPVNAPQIYPIPLSFIGTLIGNVNLTSNNVIISHVIQNPSLFFILDQSA</sequence>
<evidence type="ECO:0000313" key="1">
    <source>
        <dbReference type="EMBL" id="CUR41330.1"/>
    </source>
</evidence>